<keyword evidence="2" id="KW-1185">Reference proteome</keyword>
<evidence type="ECO:0000313" key="1">
    <source>
        <dbReference type="EMBL" id="MVN15942.1"/>
    </source>
</evidence>
<name>A0A6N8IJP7_9ACTN</name>
<accession>A0A6N8IJP7</accession>
<reference evidence="1 2" key="1">
    <citation type="submission" date="2019-11" db="EMBL/GenBank/DDBJ databases">
        <title>Whole genome shotgun sequencing (WGS) data from Adlercreutzia equolifaciens ResAG-91, Eggerthella lenta MRI-F36, MRI-F37, MRI-F40, ResAG-49, ResAG-88, ResAG-121, ResAG-145, and Gordonibacter sp. ResAG-5, ResAG-26, ResAG-43, ResAG-50, ResAG-59.</title>
        <authorList>
            <person name="Stoll D.A."/>
            <person name="Danylec N."/>
            <person name="Franz C.M.A.P."/>
            <person name="Huch M."/>
        </authorList>
    </citation>
    <scope>NUCLEOTIDE SEQUENCE [LARGE SCALE GENOMIC DNA]</scope>
    <source>
        <strain evidence="1 2">ResAG-59</strain>
    </source>
</reference>
<dbReference type="EMBL" id="WPOC01000020">
    <property type="protein sequence ID" value="MVN15942.1"/>
    <property type="molecule type" value="Genomic_DNA"/>
</dbReference>
<comment type="caution">
    <text evidence="1">The sequence shown here is derived from an EMBL/GenBank/DDBJ whole genome shotgun (WGS) entry which is preliminary data.</text>
</comment>
<dbReference type="PROSITE" id="PS51257">
    <property type="entry name" value="PROKAR_LIPOPROTEIN"/>
    <property type="match status" value="1"/>
</dbReference>
<gene>
    <name evidence="1" type="ORF">GO738_11415</name>
</gene>
<protein>
    <submittedName>
        <fullName evidence="1">Uncharacterized protein</fullName>
    </submittedName>
</protein>
<organism evidence="1 2">
    <name type="scientific">Gordonibacter urolithinfaciens</name>
    <dbReference type="NCBI Taxonomy" id="1335613"/>
    <lineage>
        <taxon>Bacteria</taxon>
        <taxon>Bacillati</taxon>
        <taxon>Actinomycetota</taxon>
        <taxon>Coriobacteriia</taxon>
        <taxon>Eggerthellales</taxon>
        <taxon>Eggerthellaceae</taxon>
        <taxon>Gordonibacter</taxon>
    </lineage>
</organism>
<dbReference type="Proteomes" id="UP000468327">
    <property type="component" value="Unassembled WGS sequence"/>
</dbReference>
<sequence length="191" mass="19255">MATQKKSYAARLGVLAVALSLVTACLLGGTMAKYVTEVTGTGSATVAKWSFKANGGTESFDVALTDATQAGVAANKIAPGAKGSFDIDMSAADSEVGVDYTIAFSGTDNLPTGLKFYSDAAGNTVITEFDAVSTGTIAAAGTKKETIYWSWPTTGSDVNDTAAGTAADGAAKTFTIKVTGTQQKPTATPAP</sequence>
<evidence type="ECO:0000313" key="2">
    <source>
        <dbReference type="Proteomes" id="UP000468327"/>
    </source>
</evidence>
<dbReference type="RefSeq" id="WP_157005687.1">
    <property type="nucleotide sequence ID" value="NZ_DBEZYS010000099.1"/>
</dbReference>
<dbReference type="AlphaFoldDB" id="A0A6N8IJP7"/>
<proteinExistence type="predicted"/>